<dbReference type="InterPro" id="IPR039682">
    <property type="entry name" value="Sec8/EXOC4"/>
</dbReference>
<protein>
    <recommendedName>
        <fullName evidence="4">Exocyst complex component Sec8</fullName>
    </recommendedName>
</protein>
<feature type="domain" description="Exocyst complex component Sec8 N-terminal" evidence="6">
    <location>
        <begin position="105"/>
        <end position="244"/>
    </location>
</feature>
<comment type="similarity">
    <text evidence="4">Belongs to the SEC8 family.</text>
</comment>
<evidence type="ECO:0000256" key="4">
    <source>
        <dbReference type="RuleBase" id="RU367079"/>
    </source>
</evidence>
<dbReference type="AlphaFoldDB" id="A0A9W7W5J8"/>
<sequence length="1083" mass="120769">MSYMRNPPNGLPVYTNGAAQASAGRLGQFDFDTTPDTSADERSRSRGPGGYGGMGGASQTPHMQGPARIDRAHRRSRDGYADWSASRSRSRGPPVSRYGAAGGKVDEIMRYINQQWAFMASDECIPIKIALQLMDSSSLGLQEQYDQFQDTHQQLQNALKVIVNEHHQGFNSSIGTFHKIQAAIHTSQQRVRSLRAGLMQSKQSLSTAKPEMRAFATSSQNYDQMLHILGQIEQLQSIPELLEAQISEKRFLGAVATLQEALALIRKPELDDIGALSDLRVYLSNQEHSLTDILIEELHSHLYLKSPYCEERWKAHSRRELSSTSVITEEERAMYTFLDHYDGSQLMHEDAARNPEADTFYYIQLLIESLNQLGKLDAAVDAIDHRMPVELFKVVERSHSEVEQRHPATMRSVATRHRHQALGTIGAGPDRERRDVLEDLLTTLYAKFEAIAEGHRVLHGVMGAIIKRDGLQQNAATLNRSFRELWNILQSEIRSLLHDHLASSEAVGAQRSKDSHASQNILRPQPRDRTRKIFTLSKLDAKSTDLMAEKEDLEFILKSSVPGLVNANAGHGKKDRDDEILADKSATGHKLLVEPSLFNMGVLLPPSLAFLTRLKDIVPPHSSGVVASTLTSFLDDFLVNVFYPQLEETLDDLCGRSINNVDAFQPDPDWQSHSKRPVFKGTIKFFEVMELVCSMLDTLPHEQSFSQLVVAQLRAYYDKCFSWSKGLLQRAMAQQDGQVGIKMRLAADLATAGDINDCAVQLLKLSALEGEVPIQEALVLAEKESALLINYAKTRRVEEADLITDRKSLAALCTLHVSMKWLAAKCSSLRYISPKAVDIHSDASPRPDAPKRRWTSSSAHTNALHNAPQHPYLPLDEDTAQEFDAVVGSFTEVSSLVLRTLHIDLRLHLLQGIYAALDKSYKLNQPFTDPDAQILDLSNSLAGYDTEIATHLLPKQYTYLALNLHVLANNSFISLVSNVRGMDDYGNERMQRNVLVLQQRLKSMEPPRASSGLGIGGKSKDLVSLAKAGRFWQMGEAGCATIVGEGAREGYDRSELKYLIRLCWAPERDAVDGDVEEWVARLG</sequence>
<gene>
    <name evidence="8" type="ORF">Tdes44962_MAKER01618</name>
</gene>
<dbReference type="PANTHER" id="PTHR14146">
    <property type="entry name" value="EXOCYST COMPLEX COMPONENT 4"/>
    <property type="match status" value="1"/>
</dbReference>
<keyword evidence="1 4" id="KW-0813">Transport</keyword>
<reference evidence="8 9" key="1">
    <citation type="journal article" date="2018" name="IMA Fungus">
        <title>IMA Genome-F 10: Nine draft genome sequences of Claviceps purpurea s.lat., including C. arundinis, C. humidiphila, and C. cf. spartinae, pseudomolecules for the pitch canker pathogen Fusarium circinatum, draft genome of Davidsoniella eucalypti, Grosmannia galeiformis, Quambalaria eucalypti, and Teratosphaeria destructans.</title>
        <authorList>
            <person name="Wingfield B.D."/>
            <person name="Liu M."/>
            <person name="Nguyen H.D."/>
            <person name="Lane F.A."/>
            <person name="Morgan S.W."/>
            <person name="De Vos L."/>
            <person name="Wilken P.M."/>
            <person name="Duong T.A."/>
            <person name="Aylward J."/>
            <person name="Coetzee M.P."/>
            <person name="Dadej K."/>
            <person name="De Beer Z.W."/>
            <person name="Findlay W."/>
            <person name="Havenga M."/>
            <person name="Kolarik M."/>
            <person name="Menzies J.G."/>
            <person name="Naidoo K."/>
            <person name="Pochopski O."/>
            <person name="Shoukouhi P."/>
            <person name="Santana Q.C."/>
            <person name="Seifert K.A."/>
            <person name="Soal N."/>
            <person name="Steenkamp E.T."/>
            <person name="Tatham C.T."/>
            <person name="van der Nest M.A."/>
            <person name="Wingfield M.J."/>
        </authorList>
    </citation>
    <scope>NUCLEOTIDE SEQUENCE [LARGE SCALE GENOMIC DNA]</scope>
    <source>
        <strain evidence="8">CMW44962</strain>
    </source>
</reference>
<organism evidence="8 9">
    <name type="scientific">Teratosphaeria destructans</name>
    <dbReference type="NCBI Taxonomy" id="418781"/>
    <lineage>
        <taxon>Eukaryota</taxon>
        <taxon>Fungi</taxon>
        <taxon>Dikarya</taxon>
        <taxon>Ascomycota</taxon>
        <taxon>Pezizomycotina</taxon>
        <taxon>Dothideomycetes</taxon>
        <taxon>Dothideomycetidae</taxon>
        <taxon>Mycosphaerellales</taxon>
        <taxon>Teratosphaeriaceae</taxon>
        <taxon>Teratosphaeria</taxon>
    </lineage>
</organism>
<name>A0A9W7W5J8_9PEZI</name>
<comment type="function">
    <text evidence="4">Component of the exocyst complex involved in the docking of exocytic vesicles with fusion sites on the plasma membrane.</text>
</comment>
<dbReference type="GO" id="GO:0006904">
    <property type="term" value="P:vesicle docking involved in exocytosis"/>
    <property type="evidence" value="ECO:0007669"/>
    <property type="project" value="InterPro"/>
</dbReference>
<feature type="compositionally biased region" description="Low complexity" evidence="5">
    <location>
        <begin position="84"/>
        <end position="97"/>
    </location>
</feature>
<comment type="caution">
    <text evidence="8">The sequence shown here is derived from an EMBL/GenBank/DDBJ whole genome shotgun (WGS) entry which is preliminary data.</text>
</comment>
<evidence type="ECO:0000313" key="8">
    <source>
        <dbReference type="EMBL" id="KAH9842240.1"/>
    </source>
</evidence>
<dbReference type="GO" id="GO:0006893">
    <property type="term" value="P:Golgi to plasma membrane transport"/>
    <property type="evidence" value="ECO:0007669"/>
    <property type="project" value="TreeGrafter"/>
</dbReference>
<dbReference type="OrthoDB" id="272977at2759"/>
<keyword evidence="9" id="KW-1185">Reference proteome</keyword>
<dbReference type="GO" id="GO:0000145">
    <property type="term" value="C:exocyst"/>
    <property type="evidence" value="ECO:0007669"/>
    <property type="project" value="UniProtKB-UniRule"/>
</dbReference>
<feature type="compositionally biased region" description="Gly residues" evidence="5">
    <location>
        <begin position="47"/>
        <end position="56"/>
    </location>
</feature>
<dbReference type="GO" id="GO:0015031">
    <property type="term" value="P:protein transport"/>
    <property type="evidence" value="ECO:0007669"/>
    <property type="project" value="UniProtKB-KW"/>
</dbReference>
<reference evidence="8 9" key="2">
    <citation type="journal article" date="2021" name="Curr. Genet.">
        <title>Genetic response to nitrogen starvation in the aggressive Eucalyptus foliar pathogen Teratosphaeria destructans.</title>
        <authorList>
            <person name="Havenga M."/>
            <person name="Wingfield B.D."/>
            <person name="Wingfield M.J."/>
            <person name="Dreyer L.L."/>
            <person name="Roets F."/>
            <person name="Aylward J."/>
        </authorList>
    </citation>
    <scope>NUCLEOTIDE SEQUENCE [LARGE SCALE GENOMIC DNA]</scope>
    <source>
        <strain evidence="8">CMW44962</strain>
    </source>
</reference>
<dbReference type="EMBL" id="RIBY02000446">
    <property type="protein sequence ID" value="KAH9842240.1"/>
    <property type="molecule type" value="Genomic_DNA"/>
</dbReference>
<dbReference type="GO" id="GO:0006612">
    <property type="term" value="P:protein targeting to membrane"/>
    <property type="evidence" value="ECO:0007669"/>
    <property type="project" value="UniProtKB-UniRule"/>
</dbReference>
<dbReference type="GO" id="GO:0090522">
    <property type="term" value="P:vesicle tethering involved in exocytosis"/>
    <property type="evidence" value="ECO:0007669"/>
    <property type="project" value="UniProtKB-UniRule"/>
</dbReference>
<evidence type="ECO:0000256" key="1">
    <source>
        <dbReference type="ARBA" id="ARBA00022448"/>
    </source>
</evidence>
<keyword evidence="2 4" id="KW-0268">Exocytosis</keyword>
<dbReference type="Pfam" id="PF04048">
    <property type="entry name" value="Sec8_N"/>
    <property type="match status" value="1"/>
</dbReference>
<evidence type="ECO:0000256" key="5">
    <source>
        <dbReference type="SAM" id="MobiDB-lite"/>
    </source>
</evidence>
<evidence type="ECO:0000259" key="6">
    <source>
        <dbReference type="Pfam" id="PF04048"/>
    </source>
</evidence>
<evidence type="ECO:0000313" key="9">
    <source>
        <dbReference type="Proteomes" id="UP001138500"/>
    </source>
</evidence>
<dbReference type="Proteomes" id="UP001138500">
    <property type="component" value="Unassembled WGS sequence"/>
</dbReference>
<evidence type="ECO:0000256" key="3">
    <source>
        <dbReference type="ARBA" id="ARBA00022927"/>
    </source>
</evidence>
<proteinExistence type="inferred from homology"/>
<feature type="region of interest" description="Disordered" evidence="5">
    <location>
        <begin position="24"/>
        <end position="100"/>
    </location>
</feature>
<evidence type="ECO:0000256" key="2">
    <source>
        <dbReference type="ARBA" id="ARBA00022483"/>
    </source>
</evidence>
<feature type="domain" description="Exocyst complex component Sec8 middle helical bundle" evidence="7">
    <location>
        <begin position="354"/>
        <end position="608"/>
    </location>
</feature>
<evidence type="ECO:0000259" key="7">
    <source>
        <dbReference type="Pfam" id="PF20652"/>
    </source>
</evidence>
<accession>A0A9W7W5J8</accession>
<dbReference type="Pfam" id="PF20652">
    <property type="entry name" value="Sec8_C"/>
    <property type="match status" value="1"/>
</dbReference>
<dbReference type="PANTHER" id="PTHR14146:SF0">
    <property type="entry name" value="EXOCYST COMPLEX COMPONENT 4"/>
    <property type="match status" value="1"/>
</dbReference>
<dbReference type="InterPro" id="IPR007191">
    <property type="entry name" value="Sec8_exocyst_N"/>
</dbReference>
<dbReference type="InterPro" id="IPR048630">
    <property type="entry name" value="Sec8_M"/>
</dbReference>
<keyword evidence="3 4" id="KW-0653">Protein transport</keyword>